<sequence>MRRIAAVTVTTALLLGGVGLASPANASSSARATKSWSTFNGPKGSPFRTIKGYGTYKRTGASKVKVKLCYIDTKKNGWTAGVQFRSWSGKWRSSKYRFLTYGPAGTHNPADFKYKICYGSWSSSAAKHLQVREVLVRSSSGKAAKVGAWKKLY</sequence>
<dbReference type="EMBL" id="BAAAUV010000024">
    <property type="protein sequence ID" value="GAA3233265.1"/>
    <property type="molecule type" value="Genomic_DNA"/>
</dbReference>
<protein>
    <recommendedName>
        <fullName evidence="4">Secreted protein</fullName>
    </recommendedName>
</protein>
<accession>A0ABP6QIG2</accession>
<dbReference type="Proteomes" id="UP001501237">
    <property type="component" value="Unassembled WGS sequence"/>
</dbReference>
<gene>
    <name evidence="2" type="ORF">GCM10010468_65740</name>
</gene>
<feature type="signal peptide" evidence="1">
    <location>
        <begin position="1"/>
        <end position="26"/>
    </location>
</feature>
<organism evidence="2 3">
    <name type="scientific">Actinocorallia longicatena</name>
    <dbReference type="NCBI Taxonomy" id="111803"/>
    <lineage>
        <taxon>Bacteria</taxon>
        <taxon>Bacillati</taxon>
        <taxon>Actinomycetota</taxon>
        <taxon>Actinomycetes</taxon>
        <taxon>Streptosporangiales</taxon>
        <taxon>Thermomonosporaceae</taxon>
        <taxon>Actinocorallia</taxon>
    </lineage>
</organism>
<keyword evidence="1" id="KW-0732">Signal</keyword>
<dbReference type="RefSeq" id="WP_344836068.1">
    <property type="nucleotide sequence ID" value="NZ_BAAAUV010000024.1"/>
</dbReference>
<reference evidence="3" key="1">
    <citation type="journal article" date="2019" name="Int. J. Syst. Evol. Microbiol.">
        <title>The Global Catalogue of Microorganisms (GCM) 10K type strain sequencing project: providing services to taxonomists for standard genome sequencing and annotation.</title>
        <authorList>
            <consortium name="The Broad Institute Genomics Platform"/>
            <consortium name="The Broad Institute Genome Sequencing Center for Infectious Disease"/>
            <person name="Wu L."/>
            <person name="Ma J."/>
        </authorList>
    </citation>
    <scope>NUCLEOTIDE SEQUENCE [LARGE SCALE GENOMIC DNA]</scope>
    <source>
        <strain evidence="3">JCM 9377</strain>
    </source>
</reference>
<proteinExistence type="predicted"/>
<keyword evidence="3" id="KW-1185">Reference proteome</keyword>
<evidence type="ECO:0000313" key="2">
    <source>
        <dbReference type="EMBL" id="GAA3233265.1"/>
    </source>
</evidence>
<name>A0ABP6QIG2_9ACTN</name>
<evidence type="ECO:0008006" key="4">
    <source>
        <dbReference type="Google" id="ProtNLM"/>
    </source>
</evidence>
<comment type="caution">
    <text evidence="2">The sequence shown here is derived from an EMBL/GenBank/DDBJ whole genome shotgun (WGS) entry which is preliminary data.</text>
</comment>
<feature type="chain" id="PRO_5045824731" description="Secreted protein" evidence="1">
    <location>
        <begin position="27"/>
        <end position="153"/>
    </location>
</feature>
<evidence type="ECO:0000313" key="3">
    <source>
        <dbReference type="Proteomes" id="UP001501237"/>
    </source>
</evidence>
<evidence type="ECO:0000256" key="1">
    <source>
        <dbReference type="SAM" id="SignalP"/>
    </source>
</evidence>